<comment type="catalytic activity">
    <reaction evidence="1">
        <text>Hydrolysis of terminal, non-reducing alpha-D-galactose residues in alpha-D-galactosides, including galactose oligosaccharides, galactomannans and galactolipids.</text>
        <dbReference type="EC" id="3.2.1.22"/>
    </reaction>
</comment>
<dbReference type="InterPro" id="IPR017853">
    <property type="entry name" value="GH"/>
</dbReference>
<keyword evidence="4" id="KW-1185">Reference proteome</keyword>
<evidence type="ECO:0000256" key="1">
    <source>
        <dbReference type="ARBA" id="ARBA00001255"/>
    </source>
</evidence>
<dbReference type="EMBL" id="QGMK01002675">
    <property type="protein sequence ID" value="TVY56766.1"/>
    <property type="molecule type" value="Genomic_DNA"/>
</dbReference>
<evidence type="ECO:0000256" key="2">
    <source>
        <dbReference type="ARBA" id="ARBA00012755"/>
    </source>
</evidence>
<accession>A0A8T9BRZ1</accession>
<feature type="non-terminal residue" evidence="3">
    <location>
        <position position="1"/>
    </location>
</feature>
<dbReference type="Gene3D" id="3.20.20.70">
    <property type="entry name" value="Aldolase class I"/>
    <property type="match status" value="1"/>
</dbReference>
<dbReference type="EC" id="3.2.1.22" evidence="2"/>
<proteinExistence type="predicted"/>
<dbReference type="Proteomes" id="UP000469558">
    <property type="component" value="Unassembled WGS sequence"/>
</dbReference>
<sequence>NSFAIQAASSTLKSGASWDFNDYHFRLQCDQLVPYPGIDTSVDCKGDENGIPEPDTNVIPNITDFASHLHGKGLKFGVYILLGAFRGDSGKVVEGTSVQIGSLFDGSQPGYNLRQTFEYEKDGV</sequence>
<dbReference type="GO" id="GO:0004557">
    <property type="term" value="F:alpha-galactosidase activity"/>
    <property type="evidence" value="ECO:0007669"/>
    <property type="project" value="UniProtKB-EC"/>
</dbReference>
<evidence type="ECO:0000313" key="3">
    <source>
        <dbReference type="EMBL" id="TVY56766.1"/>
    </source>
</evidence>
<gene>
    <name evidence="3" type="ORF">LSUE1_G007969</name>
</gene>
<protein>
    <recommendedName>
        <fullName evidence="2">alpha-galactosidase</fullName>
        <ecNumber evidence="2">3.2.1.22</ecNumber>
    </recommendedName>
</protein>
<reference evidence="3 4" key="1">
    <citation type="submission" date="2018-05" db="EMBL/GenBank/DDBJ databases">
        <title>Genome sequencing and assembly of the regulated plant pathogen Lachnellula willkommii and related sister species for the development of diagnostic species identification markers.</title>
        <authorList>
            <person name="Giroux E."/>
            <person name="Bilodeau G."/>
        </authorList>
    </citation>
    <scope>NUCLEOTIDE SEQUENCE [LARGE SCALE GENOMIC DNA]</scope>
    <source>
        <strain evidence="3 4">CBS 268.59</strain>
    </source>
</reference>
<name>A0A8T9BRZ1_9HELO</name>
<comment type="caution">
    <text evidence="3">The sequence shown here is derived from an EMBL/GenBank/DDBJ whole genome shotgun (WGS) entry which is preliminary data.</text>
</comment>
<dbReference type="AlphaFoldDB" id="A0A8T9BRZ1"/>
<organism evidence="3 4">
    <name type="scientific">Lachnellula suecica</name>
    <dbReference type="NCBI Taxonomy" id="602035"/>
    <lineage>
        <taxon>Eukaryota</taxon>
        <taxon>Fungi</taxon>
        <taxon>Dikarya</taxon>
        <taxon>Ascomycota</taxon>
        <taxon>Pezizomycotina</taxon>
        <taxon>Leotiomycetes</taxon>
        <taxon>Helotiales</taxon>
        <taxon>Lachnaceae</taxon>
        <taxon>Lachnellula</taxon>
    </lineage>
</organism>
<dbReference type="InterPro" id="IPR013785">
    <property type="entry name" value="Aldolase_TIM"/>
</dbReference>
<evidence type="ECO:0000313" key="4">
    <source>
        <dbReference type="Proteomes" id="UP000469558"/>
    </source>
</evidence>
<dbReference type="SUPFAM" id="SSF51445">
    <property type="entry name" value="(Trans)glycosidases"/>
    <property type="match status" value="1"/>
</dbReference>
<dbReference type="OrthoDB" id="5795902at2759"/>